<accession>A0A7V7USZ6</accession>
<name>A0A7V7USZ6_9BACI</name>
<comment type="caution">
    <text evidence="2">The sequence shown here is derived from an EMBL/GenBank/DDBJ whole genome shotgun (WGS) entry which is preliminary data.</text>
</comment>
<gene>
    <name evidence="2" type="ORF">F7732_20165</name>
</gene>
<keyword evidence="3" id="KW-1185">Reference proteome</keyword>
<organism evidence="2 3">
    <name type="scientific">Bacillus mesophilum</name>
    <dbReference type="NCBI Taxonomy" id="1071718"/>
    <lineage>
        <taxon>Bacteria</taxon>
        <taxon>Bacillati</taxon>
        <taxon>Bacillota</taxon>
        <taxon>Bacilli</taxon>
        <taxon>Bacillales</taxon>
        <taxon>Bacillaceae</taxon>
        <taxon>Bacillus</taxon>
    </lineage>
</organism>
<evidence type="ECO:0000313" key="3">
    <source>
        <dbReference type="Proteomes" id="UP000441354"/>
    </source>
</evidence>
<protein>
    <submittedName>
        <fullName evidence="2">Uncharacterized protein</fullName>
    </submittedName>
</protein>
<feature type="region of interest" description="Disordered" evidence="1">
    <location>
        <begin position="293"/>
        <end position="316"/>
    </location>
</feature>
<evidence type="ECO:0000256" key="1">
    <source>
        <dbReference type="SAM" id="MobiDB-lite"/>
    </source>
</evidence>
<dbReference type="EMBL" id="WBOT01000010">
    <property type="protein sequence ID" value="KAB2329807.1"/>
    <property type="molecule type" value="Genomic_DNA"/>
</dbReference>
<dbReference type="AlphaFoldDB" id="A0A7V7USZ6"/>
<evidence type="ECO:0000313" key="2">
    <source>
        <dbReference type="EMBL" id="KAB2329807.1"/>
    </source>
</evidence>
<feature type="compositionally biased region" description="Gly residues" evidence="1">
    <location>
        <begin position="300"/>
        <end position="316"/>
    </location>
</feature>
<dbReference type="RefSeq" id="WP_151575859.1">
    <property type="nucleotide sequence ID" value="NZ_WBOT01000010.1"/>
</dbReference>
<reference evidence="2 3" key="1">
    <citation type="journal article" date="2014" name="Arch. Microbiol.">
        <title>Bacillus mesophilum sp. nov., strain IITR-54T, a novel 4-chlorobiphenyl dechlorinating bacterium.</title>
        <authorList>
            <person name="Manickam N."/>
            <person name="Singh N.K."/>
            <person name="Bajaj A."/>
            <person name="Kumar R.M."/>
            <person name="Kaur G."/>
            <person name="Kaur N."/>
            <person name="Bala M."/>
            <person name="Kumar A."/>
            <person name="Mayilraj S."/>
        </authorList>
    </citation>
    <scope>NUCLEOTIDE SEQUENCE [LARGE SCALE GENOMIC DNA]</scope>
    <source>
        <strain evidence="2 3">IITR-54</strain>
    </source>
</reference>
<dbReference type="Proteomes" id="UP000441354">
    <property type="component" value="Unassembled WGS sequence"/>
</dbReference>
<proteinExistence type="predicted"/>
<sequence length="316" mass="36025">MEFFVVIFIMIFLAVIITAANRPKKRIGTLKKTPVPDDLGLQITAAMPIEEKLEQSLPFSYEDNVLNRVVREFPKTSSLQVDWAIYELKRYFVMNAILKSVPMFSAKADEVWHEMLMFTREYQQFCNSFFGGYLHHAPNLNTAPIPGERAFFDWVYLSLFKVEENSKIIWGAFLKHPMKKEILSDFRNMDDEALLEKYFNTGKEYMDVKMYLIHKMKDEMNEADRLMNNGDLLTLEKGTDKSQVYMYASSAIIFYSLYEPDLYEDHMHEYMPKELTKDHYAGGGSSCSGFGCNSSSDSDSGGGSSCSSCGGGGCSS</sequence>
<dbReference type="OrthoDB" id="71172at2"/>